<keyword evidence="5" id="KW-1185">Reference proteome</keyword>
<keyword evidence="1" id="KW-0479">Metal-binding</keyword>
<feature type="chain" id="PRO_5032421900" evidence="2">
    <location>
        <begin position="24"/>
        <end position="312"/>
    </location>
</feature>
<keyword evidence="4" id="KW-0560">Oxidoreductase</keyword>
<dbReference type="PANTHER" id="PTHR43048">
    <property type="entry name" value="METHYLMALONYL-COA EPIMERASE"/>
    <property type="match status" value="1"/>
</dbReference>
<evidence type="ECO:0000256" key="1">
    <source>
        <dbReference type="ARBA" id="ARBA00022723"/>
    </source>
</evidence>
<dbReference type="Proteomes" id="UP000538666">
    <property type="component" value="Unassembled WGS sequence"/>
</dbReference>
<dbReference type="InterPro" id="IPR029068">
    <property type="entry name" value="Glyas_Bleomycin-R_OHBP_Dase"/>
</dbReference>
<evidence type="ECO:0000313" key="5">
    <source>
        <dbReference type="Proteomes" id="UP000538666"/>
    </source>
</evidence>
<feature type="domain" description="VOC" evidence="3">
    <location>
        <begin position="165"/>
        <end position="290"/>
    </location>
</feature>
<dbReference type="GO" id="GO:0046872">
    <property type="term" value="F:metal ion binding"/>
    <property type="evidence" value="ECO:0007669"/>
    <property type="project" value="UniProtKB-KW"/>
</dbReference>
<dbReference type="PROSITE" id="PS51819">
    <property type="entry name" value="VOC"/>
    <property type="match status" value="2"/>
</dbReference>
<evidence type="ECO:0000256" key="2">
    <source>
        <dbReference type="SAM" id="SignalP"/>
    </source>
</evidence>
<dbReference type="RefSeq" id="WP_050062095.1">
    <property type="nucleotide sequence ID" value="NZ_JACHEK010000002.1"/>
</dbReference>
<dbReference type="GO" id="GO:0004493">
    <property type="term" value="F:methylmalonyl-CoA epimerase activity"/>
    <property type="evidence" value="ECO:0007669"/>
    <property type="project" value="TreeGrafter"/>
</dbReference>
<reference evidence="4 5" key="1">
    <citation type="submission" date="2020-08" db="EMBL/GenBank/DDBJ databases">
        <title>Genomic Encyclopedia of Type Strains, Phase IV (KMG-IV): sequencing the most valuable type-strain genomes for metagenomic binning, comparative biology and taxonomic classification.</title>
        <authorList>
            <person name="Goeker M."/>
        </authorList>
    </citation>
    <scope>NUCLEOTIDE SEQUENCE [LARGE SCALE GENOMIC DNA]</scope>
    <source>
        <strain evidence="4 5">DSM 103733</strain>
    </source>
</reference>
<keyword evidence="4" id="KW-0456">Lyase</keyword>
<dbReference type="OrthoDB" id="108351at2"/>
<gene>
    <name evidence="4" type="ORF">HNQ77_001123</name>
</gene>
<proteinExistence type="predicted"/>
<evidence type="ECO:0000259" key="3">
    <source>
        <dbReference type="PROSITE" id="PS51819"/>
    </source>
</evidence>
<keyword evidence="2" id="KW-0732">Signal</keyword>
<dbReference type="GO" id="GO:0016829">
    <property type="term" value="F:lyase activity"/>
    <property type="evidence" value="ECO:0007669"/>
    <property type="project" value="UniProtKB-KW"/>
</dbReference>
<dbReference type="InterPro" id="IPR037523">
    <property type="entry name" value="VOC_core"/>
</dbReference>
<dbReference type="AlphaFoldDB" id="A0A841JTW8"/>
<dbReference type="CDD" id="cd06587">
    <property type="entry name" value="VOC"/>
    <property type="match status" value="2"/>
</dbReference>
<accession>A0A841JTW8</accession>
<comment type="caution">
    <text evidence="4">The sequence shown here is derived from an EMBL/GenBank/DDBJ whole genome shotgun (WGS) entry which is preliminary data.</text>
</comment>
<sequence length="312" mass="34301">MSARKQALLLLLCALVELGPASAQSGPSRPAITGISHVTFYADDLQKSEAFYTNVLGWEQQPAADRSTGVRFFANHQQFIELVPAPRPAMLNRLQSFGLNTSDAERLRRYLGAHGVAVPAAVTVAPDGSRYFVTHDPEGNEVEFVQLSKHAVPAPANLSKRLSTHIIHAGFVAHNRAGLDHFYKDLLGCHLYWEGAAQAGHTDWVMMQVPDGTDWIEYMLYLPTTPSRGQLASANHFSPGVVSIAELNKRLLSQGWKPSAQERPPLLGLDGKWQLDLFDPDGTRVEFMEFEPVKTPCCSSFTGPLPGPYPGW</sequence>
<dbReference type="PANTHER" id="PTHR43048:SF3">
    <property type="entry name" value="METHYLMALONYL-COA EPIMERASE, MITOCHONDRIAL"/>
    <property type="match status" value="1"/>
</dbReference>
<dbReference type="GO" id="GO:0046491">
    <property type="term" value="P:L-methylmalonyl-CoA metabolic process"/>
    <property type="evidence" value="ECO:0007669"/>
    <property type="project" value="TreeGrafter"/>
</dbReference>
<organism evidence="4 5">
    <name type="scientific">Silvibacterium bohemicum</name>
    <dbReference type="NCBI Taxonomy" id="1577686"/>
    <lineage>
        <taxon>Bacteria</taxon>
        <taxon>Pseudomonadati</taxon>
        <taxon>Acidobacteriota</taxon>
        <taxon>Terriglobia</taxon>
        <taxon>Terriglobales</taxon>
        <taxon>Acidobacteriaceae</taxon>
        <taxon>Silvibacterium</taxon>
    </lineage>
</organism>
<dbReference type="Pfam" id="PF00903">
    <property type="entry name" value="Glyoxalase"/>
    <property type="match status" value="2"/>
</dbReference>
<feature type="signal peptide" evidence="2">
    <location>
        <begin position="1"/>
        <end position="23"/>
    </location>
</feature>
<keyword evidence="4" id="KW-0223">Dioxygenase</keyword>
<name>A0A841JTW8_9BACT</name>
<feature type="domain" description="VOC" evidence="3">
    <location>
        <begin position="34"/>
        <end position="147"/>
    </location>
</feature>
<evidence type="ECO:0000313" key="4">
    <source>
        <dbReference type="EMBL" id="MBB6143179.1"/>
    </source>
</evidence>
<dbReference type="InterPro" id="IPR004360">
    <property type="entry name" value="Glyas_Fos-R_dOase_dom"/>
</dbReference>
<protein>
    <submittedName>
        <fullName evidence="4">Catechol 2,3-dioxygenase-like lactoylglutathione lyase family enzyme</fullName>
    </submittedName>
</protein>
<dbReference type="SUPFAM" id="SSF54593">
    <property type="entry name" value="Glyoxalase/Bleomycin resistance protein/Dihydroxybiphenyl dioxygenase"/>
    <property type="match status" value="2"/>
</dbReference>
<dbReference type="EMBL" id="JACHEK010000002">
    <property type="protein sequence ID" value="MBB6143179.1"/>
    <property type="molecule type" value="Genomic_DNA"/>
</dbReference>
<dbReference type="GO" id="GO:0051213">
    <property type="term" value="F:dioxygenase activity"/>
    <property type="evidence" value="ECO:0007669"/>
    <property type="project" value="UniProtKB-KW"/>
</dbReference>
<dbReference type="InterPro" id="IPR051785">
    <property type="entry name" value="MMCE/EMCE_epimerase"/>
</dbReference>
<dbReference type="Gene3D" id="3.10.180.10">
    <property type="entry name" value="2,3-Dihydroxybiphenyl 1,2-Dioxygenase, domain 1"/>
    <property type="match status" value="2"/>
</dbReference>